<dbReference type="InterPro" id="IPR008979">
    <property type="entry name" value="Galactose-bd-like_sf"/>
</dbReference>
<feature type="signal peptide" evidence="5">
    <location>
        <begin position="1"/>
        <end position="24"/>
    </location>
</feature>
<dbReference type="OrthoDB" id="9801077at2"/>
<reference evidence="7 8" key="1">
    <citation type="submission" date="2018-11" db="EMBL/GenBank/DDBJ databases">
        <title>Draft genome sequence of Ferruginibacter sp. BO-59.</title>
        <authorList>
            <person name="Im W.T."/>
        </authorList>
    </citation>
    <scope>NUCLEOTIDE SEQUENCE [LARGE SCALE GENOMIC DNA]</scope>
    <source>
        <strain evidence="7 8">BO-59</strain>
    </source>
</reference>
<evidence type="ECO:0000259" key="6">
    <source>
        <dbReference type="SMART" id="SM00634"/>
    </source>
</evidence>
<dbReference type="SUPFAM" id="SSF49785">
    <property type="entry name" value="Galactose-binding domain-like"/>
    <property type="match status" value="1"/>
</dbReference>
<dbReference type="InterPro" id="IPR036156">
    <property type="entry name" value="Beta-gal/glucu_dom_sf"/>
</dbReference>
<dbReference type="EMBL" id="RJJR01000004">
    <property type="protein sequence ID" value="RNI38010.1"/>
    <property type="molecule type" value="Genomic_DNA"/>
</dbReference>
<dbReference type="InterPro" id="IPR006101">
    <property type="entry name" value="Glyco_hydro_2"/>
</dbReference>
<dbReference type="Gene3D" id="2.60.40.10">
    <property type="entry name" value="Immunoglobulins"/>
    <property type="match status" value="3"/>
</dbReference>
<name>A0A3M9NJN9_9BACT</name>
<evidence type="ECO:0000256" key="4">
    <source>
        <dbReference type="ARBA" id="ARBA00023295"/>
    </source>
</evidence>
<dbReference type="SUPFAM" id="SSF51445">
    <property type="entry name" value="(Trans)glycosidases"/>
    <property type="match status" value="1"/>
</dbReference>
<comment type="similarity">
    <text evidence="1">Belongs to the glycosyl hydrolase 2 family.</text>
</comment>
<dbReference type="GO" id="GO:0004553">
    <property type="term" value="F:hydrolase activity, hydrolyzing O-glycosyl compounds"/>
    <property type="evidence" value="ECO:0007669"/>
    <property type="project" value="InterPro"/>
</dbReference>
<dbReference type="Pfam" id="PF16355">
    <property type="entry name" value="DUF4982"/>
    <property type="match status" value="1"/>
</dbReference>
<dbReference type="PANTHER" id="PTHR42732">
    <property type="entry name" value="BETA-GALACTOSIDASE"/>
    <property type="match status" value="1"/>
</dbReference>
<dbReference type="InterPro" id="IPR008964">
    <property type="entry name" value="Invasin/intimin_cell_adhesion"/>
</dbReference>
<dbReference type="Pfam" id="PF02836">
    <property type="entry name" value="Glyco_hydro_2_C"/>
    <property type="match status" value="1"/>
</dbReference>
<keyword evidence="3" id="KW-0378">Hydrolase</keyword>
<dbReference type="InterPro" id="IPR048229">
    <property type="entry name" value="GalB-like"/>
</dbReference>
<evidence type="ECO:0000256" key="3">
    <source>
        <dbReference type="ARBA" id="ARBA00022801"/>
    </source>
</evidence>
<dbReference type="Gene3D" id="3.20.20.80">
    <property type="entry name" value="Glycosidases"/>
    <property type="match status" value="1"/>
</dbReference>
<keyword evidence="8" id="KW-1185">Reference proteome</keyword>
<dbReference type="PROSITE" id="PS00608">
    <property type="entry name" value="GLYCOSYL_HYDROL_F2_2"/>
    <property type="match status" value="1"/>
</dbReference>
<dbReference type="PANTHER" id="PTHR42732:SF1">
    <property type="entry name" value="BETA-MANNOSIDASE"/>
    <property type="match status" value="1"/>
</dbReference>
<organism evidence="7 8">
    <name type="scientific">Hanamia caeni</name>
    <dbReference type="NCBI Taxonomy" id="2294116"/>
    <lineage>
        <taxon>Bacteria</taxon>
        <taxon>Pseudomonadati</taxon>
        <taxon>Bacteroidota</taxon>
        <taxon>Chitinophagia</taxon>
        <taxon>Chitinophagales</taxon>
        <taxon>Chitinophagaceae</taxon>
        <taxon>Hanamia</taxon>
    </lineage>
</organism>
<dbReference type="Pfam" id="PF02837">
    <property type="entry name" value="Glyco_hydro_2_N"/>
    <property type="match status" value="1"/>
</dbReference>
<comment type="caution">
    <text evidence="7">The sequence shown here is derived from an EMBL/GenBank/DDBJ whole genome shotgun (WGS) entry which is preliminary data.</text>
</comment>
<keyword evidence="4" id="KW-0326">Glycosidase</keyword>
<dbReference type="InterPro" id="IPR040605">
    <property type="entry name" value="Glyco_hydro2_dom5"/>
</dbReference>
<dbReference type="InterPro" id="IPR051913">
    <property type="entry name" value="GH2_Domain-Containing"/>
</dbReference>
<evidence type="ECO:0000256" key="1">
    <source>
        <dbReference type="ARBA" id="ARBA00007401"/>
    </source>
</evidence>
<sequence length="813" mass="90656">MNQKGYIFLLVFMAAVTVTQNSIALPGNKGINANRKADFDMGWRFHLGEVPAAKEINFADNSWRQLNLPHDWSIEGEFSKDNPAGVGGGALPGGIGWYRKTFTLPETDKNKSVFIDFDGVYMNSDVWINGHFLGNRPYGYSSFRYEMTPYLNYGNKPNVIAVRVDNSNQPNSRWYSGSGIYRNVWLVTVGKIHVNHWGTFVSTPTVDKNKAIINVQTTIRNEMANSSIVTLKTILQDKNGKEVASSSAKESISGGSSKTFSQQLKITNPGLWSTSHPVLYKAVSVVEANGKELDNYNTLFGIRYFHFDSKEGFFLNGKHVLIKGVCDHHDLGCLGAAINERALQRQLQILKDMGCNAIRTSHNPPAPELLQLADQMGIMIMDEAFDCWKKGKNKYDYHLYWDKWHKRDLSDFILRDRNHPSVIIWSIGNEIPDQWDSAGATIARELAGIVRSLDTTRPITSAMNDPEAKNNSLSHSGAMDLIGHNYRHEHYDDFFKNFPGGKFIATETTSALETRGEYNMPSDSIFIWPHKGAEMNANFTCSAYDNCRVPWGSTHEATLKAVMEHDFVSGMFVWTGFDYLGEPTPYGWPARSSYFGIIDLAGFPKDAYYLYKSVWTNKPVLHILPDWSGWQPGDSVDVWAYYNNADKVELFLNGKSLGAREKQGDEMHVMWRVPYQPGALKAVSYKNGKVVLTREIHTAGKLAKMVLEPDRNKISADGKDLSFVTVKLEDANGNLVPHADNLINFKVTGDGSLVGVDNGSETNHESFKAKAHTAFNGLCLAVIESGIKKGKITITAVSDGLPTVSTTVDTEGK</sequence>
<dbReference type="Gene3D" id="2.60.120.260">
    <property type="entry name" value="Galactose-binding domain-like"/>
    <property type="match status" value="1"/>
</dbReference>
<evidence type="ECO:0000256" key="5">
    <source>
        <dbReference type="SAM" id="SignalP"/>
    </source>
</evidence>
<accession>A0A3M9NJN9</accession>
<dbReference type="Pfam" id="PF00703">
    <property type="entry name" value="Glyco_hydro_2"/>
    <property type="match status" value="1"/>
</dbReference>
<dbReference type="PRINTS" id="PR00132">
    <property type="entry name" value="GLHYDRLASE2"/>
</dbReference>
<dbReference type="InterPro" id="IPR023232">
    <property type="entry name" value="Glyco_hydro_2_AS"/>
</dbReference>
<keyword evidence="5" id="KW-0732">Signal</keyword>
<dbReference type="InterPro" id="IPR032311">
    <property type="entry name" value="DUF4982"/>
</dbReference>
<protein>
    <submittedName>
        <fullName evidence="7">DUF4982 domain-containing protein</fullName>
    </submittedName>
</protein>
<evidence type="ECO:0000313" key="8">
    <source>
        <dbReference type="Proteomes" id="UP000267223"/>
    </source>
</evidence>
<feature type="chain" id="PRO_5017951594" evidence="5">
    <location>
        <begin position="25"/>
        <end position="813"/>
    </location>
</feature>
<gene>
    <name evidence="7" type="ORF">EFY79_07200</name>
</gene>
<dbReference type="Pfam" id="PF18565">
    <property type="entry name" value="Glyco_hydro2_C5"/>
    <property type="match status" value="1"/>
</dbReference>
<evidence type="ECO:0000313" key="7">
    <source>
        <dbReference type="EMBL" id="RNI38010.1"/>
    </source>
</evidence>
<dbReference type="RefSeq" id="WP_123119998.1">
    <property type="nucleotide sequence ID" value="NZ_RJJR01000004.1"/>
</dbReference>
<dbReference type="InterPro" id="IPR017853">
    <property type="entry name" value="GH"/>
</dbReference>
<evidence type="ECO:0000256" key="2">
    <source>
        <dbReference type="ARBA" id="ARBA00010116"/>
    </source>
</evidence>
<proteinExistence type="inferred from homology"/>
<dbReference type="GO" id="GO:0005975">
    <property type="term" value="P:carbohydrate metabolic process"/>
    <property type="evidence" value="ECO:0007669"/>
    <property type="project" value="InterPro"/>
</dbReference>
<dbReference type="InterPro" id="IPR006102">
    <property type="entry name" value="Ig-like_GH2"/>
</dbReference>
<dbReference type="SUPFAM" id="SSF49303">
    <property type="entry name" value="beta-Galactosidase/glucuronidase domain"/>
    <property type="match status" value="1"/>
</dbReference>
<dbReference type="InterPro" id="IPR003344">
    <property type="entry name" value="Big_1_dom"/>
</dbReference>
<feature type="domain" description="Big-1" evidence="6">
    <location>
        <begin position="703"/>
        <end position="808"/>
    </location>
</feature>
<dbReference type="SMART" id="SM00634">
    <property type="entry name" value="BID_1"/>
    <property type="match status" value="1"/>
</dbReference>
<dbReference type="SUPFAM" id="SSF49373">
    <property type="entry name" value="Invasin/intimin cell-adhesion fragments"/>
    <property type="match status" value="1"/>
</dbReference>
<dbReference type="Proteomes" id="UP000267223">
    <property type="component" value="Unassembled WGS sequence"/>
</dbReference>
<dbReference type="InterPro" id="IPR006104">
    <property type="entry name" value="Glyco_hydro_2_N"/>
</dbReference>
<dbReference type="AlphaFoldDB" id="A0A3M9NJN9"/>
<dbReference type="InterPro" id="IPR006103">
    <property type="entry name" value="Glyco_hydro_2_cat"/>
</dbReference>
<dbReference type="NCBIfam" id="NF041463">
    <property type="entry name" value="GalB"/>
    <property type="match status" value="1"/>
</dbReference>
<comment type="similarity">
    <text evidence="2">Belongs to the intimin/invasin family.</text>
</comment>
<dbReference type="InterPro" id="IPR013783">
    <property type="entry name" value="Ig-like_fold"/>
</dbReference>